<feature type="transmembrane region" description="Helical" evidence="5">
    <location>
        <begin position="131"/>
        <end position="151"/>
    </location>
</feature>
<evidence type="ECO:0000259" key="6">
    <source>
        <dbReference type="Pfam" id="PF00324"/>
    </source>
</evidence>
<feature type="transmembrane region" description="Helical" evidence="5">
    <location>
        <begin position="240"/>
        <end position="262"/>
    </location>
</feature>
<dbReference type="PANTHER" id="PTHR42770">
    <property type="entry name" value="AMINO ACID TRANSPORTER-RELATED"/>
    <property type="match status" value="1"/>
</dbReference>
<feature type="transmembrane region" description="Helical" evidence="5">
    <location>
        <begin position="422"/>
        <end position="439"/>
    </location>
</feature>
<evidence type="ECO:0000313" key="8">
    <source>
        <dbReference type="Proteomes" id="UP001209083"/>
    </source>
</evidence>
<dbReference type="Proteomes" id="UP001209083">
    <property type="component" value="Chromosome"/>
</dbReference>
<accession>A0ABY8QTW2</accession>
<dbReference type="PIRSF" id="PIRSF006060">
    <property type="entry name" value="AA_transporter"/>
    <property type="match status" value="1"/>
</dbReference>
<gene>
    <name evidence="7" type="ORF">LWF01_01485</name>
</gene>
<evidence type="ECO:0000313" key="7">
    <source>
        <dbReference type="EMBL" id="WGW12467.1"/>
    </source>
</evidence>
<feature type="transmembrane region" description="Helical" evidence="5">
    <location>
        <begin position="57"/>
        <end position="76"/>
    </location>
</feature>
<feature type="transmembrane region" description="Helical" evidence="5">
    <location>
        <begin position="327"/>
        <end position="354"/>
    </location>
</feature>
<feature type="transmembrane region" description="Helical" evidence="5">
    <location>
        <begin position="158"/>
        <end position="182"/>
    </location>
</feature>
<feature type="transmembrane region" description="Helical" evidence="5">
    <location>
        <begin position="360"/>
        <end position="384"/>
    </location>
</feature>
<feature type="transmembrane region" description="Helical" evidence="5">
    <location>
        <begin position="97"/>
        <end position="119"/>
    </location>
</feature>
<dbReference type="EMBL" id="CP090958">
    <property type="protein sequence ID" value="WGW12467.1"/>
    <property type="molecule type" value="Genomic_DNA"/>
</dbReference>
<evidence type="ECO:0000256" key="4">
    <source>
        <dbReference type="ARBA" id="ARBA00023136"/>
    </source>
</evidence>
<keyword evidence="2 5" id="KW-0812">Transmembrane</keyword>
<evidence type="ECO:0000256" key="2">
    <source>
        <dbReference type="ARBA" id="ARBA00022692"/>
    </source>
</evidence>
<dbReference type="Gene3D" id="1.20.1740.10">
    <property type="entry name" value="Amino acid/polyamine transporter I"/>
    <property type="match status" value="1"/>
</dbReference>
<feature type="transmembrane region" description="Helical" evidence="5">
    <location>
        <begin position="396"/>
        <end position="416"/>
    </location>
</feature>
<dbReference type="InterPro" id="IPR050367">
    <property type="entry name" value="APC_superfamily"/>
</dbReference>
<feature type="transmembrane region" description="Helical" evidence="5">
    <location>
        <begin position="26"/>
        <end position="45"/>
    </location>
</feature>
<comment type="subcellular location">
    <subcellularLocation>
        <location evidence="1">Membrane</location>
        <topology evidence="1">Multi-pass membrane protein</topology>
    </subcellularLocation>
</comment>
<proteinExistence type="predicted"/>
<feature type="transmembrane region" description="Helical" evidence="5">
    <location>
        <begin position="202"/>
        <end position="219"/>
    </location>
</feature>
<evidence type="ECO:0000256" key="5">
    <source>
        <dbReference type="SAM" id="Phobius"/>
    </source>
</evidence>
<dbReference type="InterPro" id="IPR004841">
    <property type="entry name" value="AA-permease/SLC12A_dom"/>
</dbReference>
<evidence type="ECO:0000256" key="1">
    <source>
        <dbReference type="ARBA" id="ARBA00004141"/>
    </source>
</evidence>
<protein>
    <submittedName>
        <fullName evidence="7">APC family permease</fullName>
    </submittedName>
</protein>
<dbReference type="Pfam" id="PF00324">
    <property type="entry name" value="AA_permease"/>
    <property type="match status" value="1"/>
</dbReference>
<keyword evidence="3 5" id="KW-1133">Transmembrane helix</keyword>
<reference evidence="7 8" key="1">
    <citation type="submission" date="2023-05" db="EMBL/GenBank/DDBJ databases">
        <title>Lithophilousrod everest ZFBP1038 complete genpme.</title>
        <authorList>
            <person name="Tian M."/>
        </authorList>
    </citation>
    <scope>NUCLEOTIDE SEQUENCE [LARGE SCALE GENOMIC DNA]</scope>
    <source>
        <strain evidence="7 8">ZFBP1038</strain>
    </source>
</reference>
<feature type="domain" description="Amino acid permease/ SLC12A" evidence="6">
    <location>
        <begin position="25"/>
        <end position="378"/>
    </location>
</feature>
<dbReference type="PANTHER" id="PTHR42770:SF8">
    <property type="entry name" value="PUTRESCINE IMPORTER PUUP"/>
    <property type="match status" value="1"/>
</dbReference>
<keyword evidence="8" id="KW-1185">Reference proteome</keyword>
<sequence>MTTASTDISAVHEQGQLKRSLKLRHIVFIGLAYLSPLAVFDTFGIVSEATSGHVPMAYVLIVIAVLFTAFSYGKMVRAYPSSGSAYTYTRRTINSHLGFLVGWAAMLDYLFLPMINALLSSIYMTIAFPDVPAWVWIIMTIVICTSLNLFGVKLAAKVNYLLVIIEIVVALSFVAFTIKNILAGANGAELSLAPFVTADMSMPTVAAGASILALSFLGFDAVTTLSEEAKHPRRDIPKAIFIIVAVAAAFFIGVTYFMQVLFPDVSAIQNIAGASPEMAKYIGGAAFQAVFIGGYMVAVLACGLTQQMSASRLLFAMGRDGVLPKKFFGYISAKSGIPVLNILLIGLLATSAVFLDLSKAASLINFGAFVAFAFVNLSVISYYFRFLGDKSPGKVIGYLVAPALGVIVNVLLWISLEPSAKIVGLSWTVIGVIYLAVLTRGFRRTPPQMTAVPE</sequence>
<evidence type="ECO:0000256" key="3">
    <source>
        <dbReference type="ARBA" id="ARBA00022989"/>
    </source>
</evidence>
<organism evidence="7 8">
    <name type="scientific">Saxibacter everestensis</name>
    <dbReference type="NCBI Taxonomy" id="2909229"/>
    <lineage>
        <taxon>Bacteria</taxon>
        <taxon>Bacillati</taxon>
        <taxon>Actinomycetota</taxon>
        <taxon>Actinomycetes</taxon>
        <taxon>Micrococcales</taxon>
        <taxon>Brevibacteriaceae</taxon>
        <taxon>Saxibacter</taxon>
    </lineage>
</organism>
<name>A0ABY8QTW2_9MICO</name>
<feature type="transmembrane region" description="Helical" evidence="5">
    <location>
        <begin position="282"/>
        <end position="306"/>
    </location>
</feature>
<dbReference type="RefSeq" id="WP_349639267.1">
    <property type="nucleotide sequence ID" value="NZ_CP090958.1"/>
</dbReference>
<keyword evidence="4 5" id="KW-0472">Membrane</keyword>